<evidence type="ECO:0000313" key="2">
    <source>
        <dbReference type="EMBL" id="KNZ46491.1"/>
    </source>
</evidence>
<dbReference type="Proteomes" id="UP000037035">
    <property type="component" value="Unassembled WGS sequence"/>
</dbReference>
<dbReference type="VEuPathDB" id="FungiDB:VP01_7219g2"/>
<reference evidence="2 3" key="1">
    <citation type="submission" date="2015-08" db="EMBL/GenBank/DDBJ databases">
        <title>Next Generation Sequencing and Analysis of the Genome of Puccinia sorghi L Schw, the Causal Agent of Maize Common Rust.</title>
        <authorList>
            <person name="Rochi L."/>
            <person name="Burguener G."/>
            <person name="Darino M."/>
            <person name="Turjanski A."/>
            <person name="Kreff E."/>
            <person name="Dieguez M.J."/>
            <person name="Sacco F."/>
        </authorList>
    </citation>
    <scope>NUCLEOTIDE SEQUENCE [LARGE SCALE GENOMIC DNA]</scope>
    <source>
        <strain evidence="2 3">RO10H11247</strain>
    </source>
</reference>
<feature type="non-terminal residue" evidence="2">
    <location>
        <position position="235"/>
    </location>
</feature>
<dbReference type="AlphaFoldDB" id="A0A0L6UD98"/>
<gene>
    <name evidence="2" type="ORF">VP01_7219g2</name>
</gene>
<evidence type="ECO:0000313" key="3">
    <source>
        <dbReference type="Proteomes" id="UP000037035"/>
    </source>
</evidence>
<dbReference type="OrthoDB" id="2506088at2759"/>
<feature type="compositionally biased region" description="Low complexity" evidence="1">
    <location>
        <begin position="200"/>
        <end position="224"/>
    </location>
</feature>
<organism evidence="2 3">
    <name type="scientific">Puccinia sorghi</name>
    <dbReference type="NCBI Taxonomy" id="27349"/>
    <lineage>
        <taxon>Eukaryota</taxon>
        <taxon>Fungi</taxon>
        <taxon>Dikarya</taxon>
        <taxon>Basidiomycota</taxon>
        <taxon>Pucciniomycotina</taxon>
        <taxon>Pucciniomycetes</taxon>
        <taxon>Pucciniales</taxon>
        <taxon>Pucciniaceae</taxon>
        <taxon>Puccinia</taxon>
    </lineage>
</organism>
<feature type="region of interest" description="Disordered" evidence="1">
    <location>
        <begin position="197"/>
        <end position="235"/>
    </location>
</feature>
<dbReference type="EMBL" id="LAVV01012627">
    <property type="protein sequence ID" value="KNZ46491.1"/>
    <property type="molecule type" value="Genomic_DNA"/>
</dbReference>
<name>A0A0L6UD98_9BASI</name>
<accession>A0A0L6UD98</accession>
<sequence length="235" mass="27109">MVEKPKFHMLVHFPHSIRIFGPESLFATEKFESFNSVLRKSSSLLPIMNKCDQFYLLPIIQNSMGYKKSTTMSYPLEIQIQRSKITVEKINLTQFKSAGLSSFYHMMQFISSNQIQLTHPRLIKTTLNFQHNCHSSHCQKNISSRAPDKNYEGPQVAYDHSIPLLNIASWQILLLILLPHQKVFAFINSTQRWQDETSRSENLNSLEESEKSSSTSPSSKTPSEFSWEYPTSLSQ</sequence>
<keyword evidence="3" id="KW-1185">Reference proteome</keyword>
<comment type="caution">
    <text evidence="2">The sequence shown here is derived from an EMBL/GenBank/DDBJ whole genome shotgun (WGS) entry which is preliminary data.</text>
</comment>
<protein>
    <submittedName>
        <fullName evidence="2">Uncharacterized protein</fullName>
    </submittedName>
</protein>
<proteinExistence type="predicted"/>
<evidence type="ECO:0000256" key="1">
    <source>
        <dbReference type="SAM" id="MobiDB-lite"/>
    </source>
</evidence>